<dbReference type="RefSeq" id="WP_345235847.1">
    <property type="nucleotide sequence ID" value="NZ_BAABGZ010000019.1"/>
</dbReference>
<evidence type="ECO:0000256" key="1">
    <source>
        <dbReference type="SAM" id="MobiDB-lite"/>
    </source>
</evidence>
<keyword evidence="2" id="KW-0472">Membrane</keyword>
<evidence type="ECO:0000313" key="3">
    <source>
        <dbReference type="EMBL" id="GAA4356105.1"/>
    </source>
</evidence>
<feature type="compositionally biased region" description="Polar residues" evidence="1">
    <location>
        <begin position="1"/>
        <end position="10"/>
    </location>
</feature>
<feature type="region of interest" description="Disordered" evidence="1">
    <location>
        <begin position="1"/>
        <end position="22"/>
    </location>
</feature>
<gene>
    <name evidence="3" type="ORF">GCM10023185_19550</name>
</gene>
<evidence type="ECO:0000313" key="4">
    <source>
        <dbReference type="Proteomes" id="UP001501153"/>
    </source>
</evidence>
<name>A0ABP8ID51_9BACT</name>
<dbReference type="Proteomes" id="UP001501153">
    <property type="component" value="Unassembled WGS sequence"/>
</dbReference>
<evidence type="ECO:0000256" key="2">
    <source>
        <dbReference type="SAM" id="Phobius"/>
    </source>
</evidence>
<dbReference type="Gene3D" id="2.60.40.1120">
    <property type="entry name" value="Carboxypeptidase-like, regulatory domain"/>
    <property type="match status" value="1"/>
</dbReference>
<feature type="region of interest" description="Disordered" evidence="1">
    <location>
        <begin position="97"/>
        <end position="150"/>
    </location>
</feature>
<keyword evidence="2" id="KW-1133">Transmembrane helix</keyword>
<dbReference type="InterPro" id="IPR008969">
    <property type="entry name" value="CarboxyPept-like_regulatory"/>
</dbReference>
<dbReference type="EMBL" id="BAABGZ010000019">
    <property type="protein sequence ID" value="GAA4356105.1"/>
    <property type="molecule type" value="Genomic_DNA"/>
</dbReference>
<keyword evidence="2" id="KW-0812">Transmembrane</keyword>
<organism evidence="3 4">
    <name type="scientific">Hymenobacter saemangeumensis</name>
    <dbReference type="NCBI Taxonomy" id="1084522"/>
    <lineage>
        <taxon>Bacteria</taxon>
        <taxon>Pseudomonadati</taxon>
        <taxon>Bacteroidota</taxon>
        <taxon>Cytophagia</taxon>
        <taxon>Cytophagales</taxon>
        <taxon>Hymenobacteraceae</taxon>
        <taxon>Hymenobacter</taxon>
    </lineage>
</organism>
<sequence>MSNENLPTDNESYDPNLEAEDEELSSGNNRLALILGGIMLLLVVGYLLLPKGKGDGLEGMTPTFMLDDAAVTATAPTSEDSIAAGLKAAPLATATAAAATTTRTEQPAAEGTPTAAAPASTQAASAPAASPVAAAASPEPAAEAPAPAAAPEPAAAANVTLTGRIADENGRPLVGATVMLRGSSKVTSTDANGNYSIDVPNSDNTLVYGYGGYNDEEVRTRGNQPVNVSLTPNPNSGKRKRR</sequence>
<feature type="compositionally biased region" description="Polar residues" evidence="1">
    <location>
        <begin position="221"/>
        <end position="236"/>
    </location>
</feature>
<accession>A0ABP8ID51</accession>
<feature type="region of interest" description="Disordered" evidence="1">
    <location>
        <begin position="215"/>
        <end position="242"/>
    </location>
</feature>
<proteinExistence type="predicted"/>
<dbReference type="Pfam" id="PF13715">
    <property type="entry name" value="CarbopepD_reg_2"/>
    <property type="match status" value="1"/>
</dbReference>
<evidence type="ECO:0008006" key="5">
    <source>
        <dbReference type="Google" id="ProtNLM"/>
    </source>
</evidence>
<feature type="transmembrane region" description="Helical" evidence="2">
    <location>
        <begin position="31"/>
        <end position="49"/>
    </location>
</feature>
<keyword evidence="4" id="KW-1185">Reference proteome</keyword>
<dbReference type="SUPFAM" id="SSF49464">
    <property type="entry name" value="Carboxypeptidase regulatory domain-like"/>
    <property type="match status" value="1"/>
</dbReference>
<protein>
    <recommendedName>
        <fullName evidence="5">Carboxypeptidase-like regulatory domain-containing protein</fullName>
    </recommendedName>
</protein>
<comment type="caution">
    <text evidence="3">The sequence shown here is derived from an EMBL/GenBank/DDBJ whole genome shotgun (WGS) entry which is preliminary data.</text>
</comment>
<reference evidence="4" key="1">
    <citation type="journal article" date="2019" name="Int. J. Syst. Evol. Microbiol.">
        <title>The Global Catalogue of Microorganisms (GCM) 10K type strain sequencing project: providing services to taxonomists for standard genome sequencing and annotation.</title>
        <authorList>
            <consortium name="The Broad Institute Genomics Platform"/>
            <consortium name="The Broad Institute Genome Sequencing Center for Infectious Disease"/>
            <person name="Wu L."/>
            <person name="Ma J."/>
        </authorList>
    </citation>
    <scope>NUCLEOTIDE SEQUENCE [LARGE SCALE GENOMIC DNA]</scope>
    <source>
        <strain evidence="4">JCM 17923</strain>
    </source>
</reference>